<dbReference type="Proteomes" id="UP000053342">
    <property type="component" value="Unassembled WGS sequence"/>
</dbReference>
<protein>
    <submittedName>
        <fullName evidence="2">Uncharacterized protein</fullName>
    </submittedName>
</protein>
<dbReference type="STRING" id="215243.A0A0D2B5N6"/>
<dbReference type="InterPro" id="IPR053221">
    <property type="entry name" value="Burnettramic_acid_biosynth"/>
</dbReference>
<feature type="region of interest" description="Disordered" evidence="1">
    <location>
        <begin position="1"/>
        <end position="84"/>
    </location>
</feature>
<dbReference type="VEuPathDB" id="FungiDB:PV06_00246"/>
<dbReference type="AlphaFoldDB" id="A0A0D2B5N6"/>
<feature type="compositionally biased region" description="Basic and acidic residues" evidence="1">
    <location>
        <begin position="374"/>
        <end position="390"/>
    </location>
</feature>
<organism evidence="2 3">
    <name type="scientific">Exophiala oligosperma</name>
    <dbReference type="NCBI Taxonomy" id="215243"/>
    <lineage>
        <taxon>Eukaryota</taxon>
        <taxon>Fungi</taxon>
        <taxon>Dikarya</taxon>
        <taxon>Ascomycota</taxon>
        <taxon>Pezizomycotina</taxon>
        <taxon>Eurotiomycetes</taxon>
        <taxon>Chaetothyriomycetidae</taxon>
        <taxon>Chaetothyriales</taxon>
        <taxon>Herpotrichiellaceae</taxon>
        <taxon>Exophiala</taxon>
    </lineage>
</organism>
<accession>A0A0D2B5N6</accession>
<evidence type="ECO:0000256" key="1">
    <source>
        <dbReference type="SAM" id="MobiDB-lite"/>
    </source>
</evidence>
<sequence>MEKSDMNLSGYRGYDRQSPQEYRQEYREYHVPPQSYRAEQPQGYHSRPQSYRQQPEQPQEYHQPRQRYDDNDPPPAYTETKEDSEAISKALAWVPPPPSSSLTQRYGAYPRLSLPVCIPQIQPDNLISGPMPFFRAYPPSLRPHSVEVQDFMHFLDSVTIALAPAPPFQAAQLVSNGIGFVPHHWAQATSAAVGLVAGIGSAAVSAGRSAAFMKKVNAAYFEPRGLKASIKKDRDLNVTLGRNPDDATMGTTAGATVVPSMTAEAVTLSERRLLALQGQIAPLSFEVPPRAQQQNVMDKLAAKGVDRKILKSRKKGLKQAQKQGVRLSQADLALLGSDASSSDDSSSDSDQSNTKARKAAKKEEKRARKLARKEKKDAKKMARRGGKDAKQVAKLKWIVIESI</sequence>
<name>A0A0D2B5N6_9EURO</name>
<dbReference type="HOGENOM" id="CLU_057151_0_0_1"/>
<feature type="compositionally biased region" description="Low complexity" evidence="1">
    <location>
        <begin position="46"/>
        <end position="61"/>
    </location>
</feature>
<feature type="region of interest" description="Disordered" evidence="1">
    <location>
        <begin position="337"/>
        <end position="390"/>
    </location>
</feature>
<proteinExistence type="predicted"/>
<evidence type="ECO:0000313" key="3">
    <source>
        <dbReference type="Proteomes" id="UP000053342"/>
    </source>
</evidence>
<dbReference type="OrthoDB" id="3068835at2759"/>
<dbReference type="RefSeq" id="XP_016267772.1">
    <property type="nucleotide sequence ID" value="XM_016400719.1"/>
</dbReference>
<feature type="compositionally biased region" description="Low complexity" evidence="1">
    <location>
        <begin position="337"/>
        <end position="352"/>
    </location>
</feature>
<keyword evidence="3" id="KW-1185">Reference proteome</keyword>
<evidence type="ECO:0000313" key="2">
    <source>
        <dbReference type="EMBL" id="KIW47556.1"/>
    </source>
</evidence>
<dbReference type="GeneID" id="27352320"/>
<gene>
    <name evidence="2" type="ORF">PV06_00246</name>
</gene>
<dbReference type="PANTHER" id="PTHR38887">
    <property type="entry name" value="CHROMOSOME 21, WHOLE GENOME SHOTGUN SEQUENCE"/>
    <property type="match status" value="1"/>
</dbReference>
<dbReference type="EMBL" id="KN847332">
    <property type="protein sequence ID" value="KIW47556.1"/>
    <property type="molecule type" value="Genomic_DNA"/>
</dbReference>
<dbReference type="PANTHER" id="PTHR38887:SF1">
    <property type="entry name" value="RAS MODIFICATION PROTEIN ERF4"/>
    <property type="match status" value="1"/>
</dbReference>
<reference evidence="2 3" key="1">
    <citation type="submission" date="2015-01" db="EMBL/GenBank/DDBJ databases">
        <title>The Genome Sequence of Exophiala oligosperma CBS72588.</title>
        <authorList>
            <consortium name="The Broad Institute Genomics Platform"/>
            <person name="Cuomo C."/>
            <person name="de Hoog S."/>
            <person name="Gorbushina A."/>
            <person name="Stielow B."/>
            <person name="Teixiera M."/>
            <person name="Abouelleil A."/>
            <person name="Chapman S.B."/>
            <person name="Priest M."/>
            <person name="Young S.K."/>
            <person name="Wortman J."/>
            <person name="Nusbaum C."/>
            <person name="Birren B."/>
        </authorList>
    </citation>
    <scope>NUCLEOTIDE SEQUENCE [LARGE SCALE GENOMIC DNA]</scope>
    <source>
        <strain evidence="2 3">CBS 72588</strain>
    </source>
</reference>